<comment type="caution">
    <text evidence="1">The sequence shown here is derived from an EMBL/GenBank/DDBJ whole genome shotgun (WGS) entry which is preliminary data.</text>
</comment>
<keyword evidence="2" id="KW-1185">Reference proteome</keyword>
<dbReference type="EMBL" id="MBLM01000047">
    <property type="protein sequence ID" value="OHV42291.1"/>
    <property type="molecule type" value="Genomic_DNA"/>
</dbReference>
<sequence length="109" mass="11299">MTQPPLPVLTMRLVQASGQSDPDPSCVRFSIAYANSGAAATTTGTVAVYILWWVGVHHATTSPNFVNAAIPGGLRPGQSITESYRRCASGPVPAGGYLVVHGLGSAIYN</sequence>
<dbReference type="Proteomes" id="UP000179627">
    <property type="component" value="Unassembled WGS sequence"/>
</dbReference>
<proteinExistence type="predicted"/>
<evidence type="ECO:0000313" key="1">
    <source>
        <dbReference type="EMBL" id="OHV42291.1"/>
    </source>
</evidence>
<name>A0A1S1R956_9ACTN</name>
<reference evidence="2" key="1">
    <citation type="submission" date="2016-07" db="EMBL/GenBank/DDBJ databases">
        <title>Sequence Frankia sp. strain CcI1.17.</title>
        <authorList>
            <person name="Ghodhbane-Gtari F."/>
            <person name="Swanson E."/>
            <person name="Gueddou A."/>
            <person name="Morris K."/>
            <person name="Hezbri K."/>
            <person name="Ktari A."/>
            <person name="Nouioui I."/>
            <person name="Abebe-Akele F."/>
            <person name="Simpson S."/>
            <person name="Thomas K."/>
            <person name="Gtari M."/>
            <person name="Tisa L.S."/>
            <person name="Hurst S."/>
        </authorList>
    </citation>
    <scope>NUCLEOTIDE SEQUENCE [LARGE SCALE GENOMIC DNA]</scope>
    <source>
        <strain evidence="2">Cc1.17</strain>
    </source>
</reference>
<evidence type="ECO:0000313" key="2">
    <source>
        <dbReference type="Proteomes" id="UP000179627"/>
    </source>
</evidence>
<accession>A0A1S1R956</accession>
<gene>
    <name evidence="1" type="ORF">CC117_11940</name>
</gene>
<protein>
    <submittedName>
        <fullName evidence="1">Uncharacterized protein</fullName>
    </submittedName>
</protein>
<organism evidence="1 2">
    <name type="scientific">Parafrankia colletiae</name>
    <dbReference type="NCBI Taxonomy" id="573497"/>
    <lineage>
        <taxon>Bacteria</taxon>
        <taxon>Bacillati</taxon>
        <taxon>Actinomycetota</taxon>
        <taxon>Actinomycetes</taxon>
        <taxon>Frankiales</taxon>
        <taxon>Frankiaceae</taxon>
        <taxon>Parafrankia</taxon>
    </lineage>
</organism>
<dbReference type="OrthoDB" id="3217946at2"/>
<dbReference type="AlphaFoldDB" id="A0A1S1R956"/>